<gene>
    <name evidence="9" type="ORF">SAY86_026228</name>
</gene>
<dbReference type="SUPFAM" id="SSF52743">
    <property type="entry name" value="Subtilisin-like"/>
    <property type="match status" value="1"/>
</dbReference>
<dbReference type="FunFam" id="2.60.40.2310:FF:000001">
    <property type="entry name" value="Subtilisin-like protease SBT1.5"/>
    <property type="match status" value="1"/>
</dbReference>
<evidence type="ECO:0000256" key="6">
    <source>
        <dbReference type="PROSITE-ProRule" id="PRU01240"/>
    </source>
</evidence>
<dbReference type="EMBL" id="JAXQNO010000023">
    <property type="protein sequence ID" value="KAK4765138.1"/>
    <property type="molecule type" value="Genomic_DNA"/>
</dbReference>
<dbReference type="InterPro" id="IPR000209">
    <property type="entry name" value="Peptidase_S8/S53_dom"/>
</dbReference>
<dbReference type="PROSITE" id="PS00138">
    <property type="entry name" value="SUBTILASE_SER"/>
    <property type="match status" value="1"/>
</dbReference>
<dbReference type="Gene3D" id="3.40.50.200">
    <property type="entry name" value="Peptidase S8/S53 domain"/>
    <property type="match status" value="1"/>
</dbReference>
<evidence type="ECO:0000259" key="7">
    <source>
        <dbReference type="Pfam" id="PF00082"/>
    </source>
</evidence>
<evidence type="ECO:0000259" key="8">
    <source>
        <dbReference type="Pfam" id="PF17766"/>
    </source>
</evidence>
<dbReference type="CDD" id="cd02120">
    <property type="entry name" value="PA_subtilisin_like"/>
    <property type="match status" value="1"/>
</dbReference>
<keyword evidence="3" id="KW-0732">Signal</keyword>
<accession>A0AAN7QEU4</accession>
<dbReference type="InterPro" id="IPR041469">
    <property type="entry name" value="Subtilisin-like_FN3"/>
</dbReference>
<protein>
    <submittedName>
        <fullName evidence="9">Uncharacterized protein</fullName>
    </submittedName>
</protein>
<keyword evidence="5" id="KW-0720">Serine protease</keyword>
<comment type="caution">
    <text evidence="9">The sequence shown here is derived from an EMBL/GenBank/DDBJ whole genome shotgun (WGS) entry which is preliminary data.</text>
</comment>
<evidence type="ECO:0000256" key="1">
    <source>
        <dbReference type="ARBA" id="ARBA00011073"/>
    </source>
</evidence>
<dbReference type="InterPro" id="IPR036852">
    <property type="entry name" value="Peptidase_S8/S53_dom_sf"/>
</dbReference>
<keyword evidence="10" id="KW-1185">Reference proteome</keyword>
<comment type="caution">
    <text evidence="6">Lacks conserved residue(s) required for the propagation of feature annotation.</text>
</comment>
<dbReference type="AlphaFoldDB" id="A0AAN7QEU4"/>
<dbReference type="GO" id="GO:0004252">
    <property type="term" value="F:serine-type endopeptidase activity"/>
    <property type="evidence" value="ECO:0007669"/>
    <property type="project" value="InterPro"/>
</dbReference>
<dbReference type="GO" id="GO:0006508">
    <property type="term" value="P:proteolysis"/>
    <property type="evidence" value="ECO:0007669"/>
    <property type="project" value="UniProtKB-KW"/>
</dbReference>
<organism evidence="9 10">
    <name type="scientific">Trapa natans</name>
    <name type="common">Water chestnut</name>
    <dbReference type="NCBI Taxonomy" id="22666"/>
    <lineage>
        <taxon>Eukaryota</taxon>
        <taxon>Viridiplantae</taxon>
        <taxon>Streptophyta</taxon>
        <taxon>Embryophyta</taxon>
        <taxon>Tracheophyta</taxon>
        <taxon>Spermatophyta</taxon>
        <taxon>Magnoliopsida</taxon>
        <taxon>eudicotyledons</taxon>
        <taxon>Gunneridae</taxon>
        <taxon>Pentapetalae</taxon>
        <taxon>rosids</taxon>
        <taxon>malvids</taxon>
        <taxon>Myrtales</taxon>
        <taxon>Lythraceae</taxon>
        <taxon>Trapa</taxon>
    </lineage>
</organism>
<dbReference type="Proteomes" id="UP001346149">
    <property type="component" value="Unassembled WGS sequence"/>
</dbReference>
<comment type="similarity">
    <text evidence="1 6">Belongs to the peptidase S8 family.</text>
</comment>
<dbReference type="Pfam" id="PF00082">
    <property type="entry name" value="Peptidase_S8"/>
    <property type="match status" value="1"/>
</dbReference>
<dbReference type="Gene3D" id="2.60.40.2310">
    <property type="match status" value="1"/>
</dbReference>
<name>A0AAN7QEU4_TRANT</name>
<keyword evidence="4" id="KW-0378">Hydrolase</keyword>
<sequence>MLDFQVPHFRKGESLVISQVNGLLADAGSHFINRICSPDKWNNISASGKIVLCFSNVGLVPSELAIAAVQKAHGVGLIFAEPLSRQIPDVDDIPTVHVDLQQGTRIRNYLGLARRRPVSVQIIPGKGVIRKSPAPAVAYFSCRGPSSLSPDILKPDITAPGVNILAAWPSRAVNNNGRSASWNFLSGTSMSCPHVTGVAALIKSAHPDWSPAAIRSALMTTAYMEDTASEVMMAGGSSKSSDPFEVGAGHINPTKAMDPGLVYDMKTTDYIIFLCNSGYTQDQIALMVRPGTRTTCPHSYASNSNLNYPAITVSNLQTTTTVKRTVRNVGWNRNALYFARATSPHGVDVYIWPKILAFSWFRDEITYYVTLSPRKVSSGRYDFGEIVWSDGFHNVRIPLAVCVNNTDHATAAAAHQWS</sequence>
<feature type="domain" description="Subtilisin-like protease fibronectin type-III" evidence="8">
    <location>
        <begin position="305"/>
        <end position="401"/>
    </location>
</feature>
<dbReference type="InterPro" id="IPR023828">
    <property type="entry name" value="Peptidase_S8_Ser-AS"/>
</dbReference>
<dbReference type="Pfam" id="PF17766">
    <property type="entry name" value="fn3_6"/>
    <property type="match status" value="1"/>
</dbReference>
<dbReference type="PANTHER" id="PTHR10795">
    <property type="entry name" value="PROPROTEIN CONVERTASE SUBTILISIN/KEXIN"/>
    <property type="match status" value="1"/>
</dbReference>
<feature type="domain" description="Peptidase S8/S53" evidence="7">
    <location>
        <begin position="108"/>
        <end position="227"/>
    </location>
</feature>
<evidence type="ECO:0000256" key="3">
    <source>
        <dbReference type="ARBA" id="ARBA00022729"/>
    </source>
</evidence>
<evidence type="ECO:0000313" key="9">
    <source>
        <dbReference type="EMBL" id="KAK4765138.1"/>
    </source>
</evidence>
<reference evidence="9 10" key="1">
    <citation type="journal article" date="2023" name="Hortic Res">
        <title>Pangenome of water caltrop reveals structural variations and asymmetric subgenome divergence after allopolyploidization.</title>
        <authorList>
            <person name="Zhang X."/>
            <person name="Chen Y."/>
            <person name="Wang L."/>
            <person name="Yuan Y."/>
            <person name="Fang M."/>
            <person name="Shi L."/>
            <person name="Lu R."/>
            <person name="Comes H.P."/>
            <person name="Ma Y."/>
            <person name="Chen Y."/>
            <person name="Huang G."/>
            <person name="Zhou Y."/>
            <person name="Zheng Z."/>
            <person name="Qiu Y."/>
        </authorList>
    </citation>
    <scope>NUCLEOTIDE SEQUENCE [LARGE SCALE GENOMIC DNA]</scope>
    <source>
        <strain evidence="9">F231</strain>
    </source>
</reference>
<evidence type="ECO:0000256" key="4">
    <source>
        <dbReference type="ARBA" id="ARBA00022801"/>
    </source>
</evidence>
<evidence type="ECO:0000256" key="5">
    <source>
        <dbReference type="ARBA" id="ARBA00022825"/>
    </source>
</evidence>
<dbReference type="InterPro" id="IPR045051">
    <property type="entry name" value="SBT"/>
</dbReference>
<dbReference type="Gene3D" id="3.50.30.30">
    <property type="match status" value="1"/>
</dbReference>
<evidence type="ECO:0000313" key="10">
    <source>
        <dbReference type="Proteomes" id="UP001346149"/>
    </source>
</evidence>
<proteinExistence type="inferred from homology"/>
<evidence type="ECO:0000256" key="2">
    <source>
        <dbReference type="ARBA" id="ARBA00022670"/>
    </source>
</evidence>
<keyword evidence="2" id="KW-0645">Protease</keyword>
<dbReference type="PROSITE" id="PS51892">
    <property type="entry name" value="SUBTILASE"/>
    <property type="match status" value="1"/>
</dbReference>